<protein>
    <submittedName>
        <fullName evidence="2">Uncharacterized protein</fullName>
    </submittedName>
</protein>
<dbReference type="EMBL" id="JAKNSF020000012">
    <property type="protein sequence ID" value="KAK7735763.1"/>
    <property type="molecule type" value="Genomic_DNA"/>
</dbReference>
<name>A0ABR1PFS1_DIAER</name>
<organism evidence="2 3">
    <name type="scientific">Diaporthe eres</name>
    <name type="common">Phomopsis oblonga</name>
    <dbReference type="NCBI Taxonomy" id="83184"/>
    <lineage>
        <taxon>Eukaryota</taxon>
        <taxon>Fungi</taxon>
        <taxon>Dikarya</taxon>
        <taxon>Ascomycota</taxon>
        <taxon>Pezizomycotina</taxon>
        <taxon>Sordariomycetes</taxon>
        <taxon>Sordariomycetidae</taxon>
        <taxon>Diaporthales</taxon>
        <taxon>Diaporthaceae</taxon>
        <taxon>Diaporthe</taxon>
        <taxon>Diaporthe eres species complex</taxon>
    </lineage>
</organism>
<evidence type="ECO:0000313" key="2">
    <source>
        <dbReference type="EMBL" id="KAK7735763.1"/>
    </source>
</evidence>
<gene>
    <name evidence="2" type="ORF">SLS63_003721</name>
</gene>
<evidence type="ECO:0000313" key="3">
    <source>
        <dbReference type="Proteomes" id="UP001430848"/>
    </source>
</evidence>
<feature type="compositionally biased region" description="Basic residues" evidence="1">
    <location>
        <begin position="166"/>
        <end position="176"/>
    </location>
</feature>
<proteinExistence type="predicted"/>
<accession>A0ABR1PFS1</accession>
<feature type="region of interest" description="Disordered" evidence="1">
    <location>
        <begin position="125"/>
        <end position="176"/>
    </location>
</feature>
<comment type="caution">
    <text evidence="2">The sequence shown here is derived from an EMBL/GenBank/DDBJ whole genome shotgun (WGS) entry which is preliminary data.</text>
</comment>
<evidence type="ECO:0000256" key="1">
    <source>
        <dbReference type="SAM" id="MobiDB-lite"/>
    </source>
</evidence>
<keyword evidence="3" id="KW-1185">Reference proteome</keyword>
<sequence length="176" mass="19827">MSYETTTSRKNLNQHVRSQHKWEPKACDDCDDGVIYQTATTFSKHLEKGPQRPLARKVYLPRLPRDHRVTHGLSSEEWAPYLPAIPEKQAWVEQRPGNYLMVAHMVSGPHKMDDKAAQELVDRDALTKKIVRKPLAKGPSNTSSKKRSGKQAAAAPGKENQGAKPTLKKPRAEKKN</sequence>
<reference evidence="2 3" key="1">
    <citation type="submission" date="2024-02" db="EMBL/GenBank/DDBJ databases">
        <title>De novo assembly and annotation of 12 fungi associated with fruit tree decline syndrome in Ontario, Canada.</title>
        <authorList>
            <person name="Sulman M."/>
            <person name="Ellouze W."/>
            <person name="Ilyukhin E."/>
        </authorList>
    </citation>
    <scope>NUCLEOTIDE SEQUENCE [LARGE SCALE GENOMIC DNA]</scope>
    <source>
        <strain evidence="2 3">M169</strain>
    </source>
</reference>
<dbReference type="Proteomes" id="UP001430848">
    <property type="component" value="Unassembled WGS sequence"/>
</dbReference>